<dbReference type="InterPro" id="IPR007314">
    <property type="entry name" value="Cofac_haem-bd_dom"/>
</dbReference>
<keyword evidence="3" id="KW-1185">Reference proteome</keyword>
<protein>
    <recommendedName>
        <fullName evidence="1">Haem-binding uptake Tiki superfamily ChaN domain-containing protein</fullName>
    </recommendedName>
</protein>
<dbReference type="InParanoid" id="A0A066VAD7"/>
<dbReference type="SUPFAM" id="SSF159501">
    <property type="entry name" value="EreA/ChaN-like"/>
    <property type="match status" value="1"/>
</dbReference>
<dbReference type="EMBL" id="JMSN01000114">
    <property type="protein sequence ID" value="KDN38712.1"/>
    <property type="molecule type" value="Genomic_DNA"/>
</dbReference>
<dbReference type="HOGENOM" id="CLU_035266_0_0_1"/>
<evidence type="ECO:0000259" key="1">
    <source>
        <dbReference type="Pfam" id="PF04187"/>
    </source>
</evidence>
<dbReference type="AlphaFoldDB" id="A0A066VAD7"/>
<dbReference type="GeneID" id="25265233"/>
<feature type="domain" description="Haem-binding uptake Tiki superfamily ChaN" evidence="1">
    <location>
        <begin position="73"/>
        <end position="335"/>
    </location>
</feature>
<gene>
    <name evidence="2" type="ORF">K437DRAFT_259318</name>
</gene>
<organism evidence="2 3">
    <name type="scientific">Tilletiaria anomala (strain ATCC 24038 / CBS 436.72 / UBC 951)</name>
    <dbReference type="NCBI Taxonomy" id="1037660"/>
    <lineage>
        <taxon>Eukaryota</taxon>
        <taxon>Fungi</taxon>
        <taxon>Dikarya</taxon>
        <taxon>Basidiomycota</taxon>
        <taxon>Ustilaginomycotina</taxon>
        <taxon>Exobasidiomycetes</taxon>
        <taxon>Georgefischeriales</taxon>
        <taxon>Tilletiariaceae</taxon>
        <taxon>Tilletiaria</taxon>
    </lineage>
</organism>
<accession>A0A066VAD7</accession>
<dbReference type="Pfam" id="PF04187">
    <property type="entry name" value="Cofac_haem_bdg"/>
    <property type="match status" value="1"/>
</dbReference>
<sequence>MTGESAEDESMISHLIHKLSPPRLLLSQLPTFRSCCVHESARNGVRMQQWNQMSNFEEKELHSFVEIYNRRARPPRLVFFGEQHHQPQVLHAQMQALHDLVRAFRALESPKSEPQARGPRISMVIEHFSLLDQALLDGFVAGDLQVAELAEMYGEESQEGFDMSHYIPLLVLAQELGVRVVGGFPPRQWAKLAFKDGLDAVKDAERTRMSYDTSNHAAPAFTRWDLVTNISLAHRSYIKSLMRPNQPVIFPALPPDVQEPQSEAKNYTARYPTELLCEPGPQSKGFETAQALKDAFFAHTITSQLINSASGCGDGIVFAICGLGHSEYGMGAVERTMELLRERYRPSDDTIEPFLIASKPDDGSFWTADVTDQVAEEDSQIAWAEDAWDRKLADAVVLYKWRDEGN</sequence>
<dbReference type="RefSeq" id="XP_013240812.1">
    <property type="nucleotide sequence ID" value="XM_013385358.1"/>
</dbReference>
<dbReference type="Gene3D" id="3.40.50.11550">
    <property type="match status" value="1"/>
</dbReference>
<proteinExistence type="predicted"/>
<comment type="caution">
    <text evidence="2">The sequence shown here is derived from an EMBL/GenBank/DDBJ whole genome shotgun (WGS) entry which is preliminary data.</text>
</comment>
<evidence type="ECO:0000313" key="3">
    <source>
        <dbReference type="Proteomes" id="UP000027361"/>
    </source>
</evidence>
<reference evidence="2 3" key="1">
    <citation type="submission" date="2014-05" db="EMBL/GenBank/DDBJ databases">
        <title>Draft genome sequence of a rare smut relative, Tilletiaria anomala UBC 951.</title>
        <authorList>
            <consortium name="DOE Joint Genome Institute"/>
            <person name="Toome M."/>
            <person name="Kuo A."/>
            <person name="Henrissat B."/>
            <person name="Lipzen A."/>
            <person name="Tritt A."/>
            <person name="Yoshinaga Y."/>
            <person name="Zane M."/>
            <person name="Barry K."/>
            <person name="Grigoriev I.V."/>
            <person name="Spatafora J.W."/>
            <person name="Aimea M.C."/>
        </authorList>
    </citation>
    <scope>NUCLEOTIDE SEQUENCE [LARGE SCALE GENOMIC DNA]</scope>
    <source>
        <strain evidence="2 3">UBC 951</strain>
    </source>
</reference>
<dbReference type="OrthoDB" id="8300214at2759"/>
<dbReference type="Proteomes" id="UP000027361">
    <property type="component" value="Unassembled WGS sequence"/>
</dbReference>
<name>A0A066VAD7_TILAU</name>
<evidence type="ECO:0000313" key="2">
    <source>
        <dbReference type="EMBL" id="KDN38712.1"/>
    </source>
</evidence>
<dbReference type="STRING" id="1037660.A0A066VAD7"/>